<dbReference type="InterPro" id="IPR036390">
    <property type="entry name" value="WH_DNA-bd_sf"/>
</dbReference>
<organism evidence="7 8">
    <name type="scientific">Westerdykella ornata</name>
    <dbReference type="NCBI Taxonomy" id="318751"/>
    <lineage>
        <taxon>Eukaryota</taxon>
        <taxon>Fungi</taxon>
        <taxon>Dikarya</taxon>
        <taxon>Ascomycota</taxon>
        <taxon>Pezizomycotina</taxon>
        <taxon>Dothideomycetes</taxon>
        <taxon>Pleosporomycetidae</taxon>
        <taxon>Pleosporales</taxon>
        <taxon>Sporormiaceae</taxon>
        <taxon>Westerdykella</taxon>
    </lineage>
</organism>
<evidence type="ECO:0000256" key="3">
    <source>
        <dbReference type="ARBA" id="ARBA00022691"/>
    </source>
</evidence>
<dbReference type="GO" id="GO:0008171">
    <property type="term" value="F:O-methyltransferase activity"/>
    <property type="evidence" value="ECO:0007669"/>
    <property type="project" value="InterPro"/>
</dbReference>
<keyword evidence="8" id="KW-1185">Reference proteome</keyword>
<reference evidence="7" key="1">
    <citation type="journal article" date="2020" name="Stud. Mycol.">
        <title>101 Dothideomycetes genomes: a test case for predicting lifestyles and emergence of pathogens.</title>
        <authorList>
            <person name="Haridas S."/>
            <person name="Albert R."/>
            <person name="Binder M."/>
            <person name="Bloem J."/>
            <person name="Labutti K."/>
            <person name="Salamov A."/>
            <person name="Andreopoulos B."/>
            <person name="Baker S."/>
            <person name="Barry K."/>
            <person name="Bills G."/>
            <person name="Bluhm B."/>
            <person name="Cannon C."/>
            <person name="Castanera R."/>
            <person name="Culley D."/>
            <person name="Daum C."/>
            <person name="Ezra D."/>
            <person name="Gonzalez J."/>
            <person name="Henrissat B."/>
            <person name="Kuo A."/>
            <person name="Liang C."/>
            <person name="Lipzen A."/>
            <person name="Lutzoni F."/>
            <person name="Magnuson J."/>
            <person name="Mondo S."/>
            <person name="Nolan M."/>
            <person name="Ohm R."/>
            <person name="Pangilinan J."/>
            <person name="Park H.-J."/>
            <person name="Ramirez L."/>
            <person name="Alfaro M."/>
            <person name="Sun H."/>
            <person name="Tritt A."/>
            <person name="Yoshinaga Y."/>
            <person name="Zwiers L.-H."/>
            <person name="Turgeon B."/>
            <person name="Goodwin S."/>
            <person name="Spatafora J."/>
            <person name="Crous P."/>
            <person name="Grigoriev I."/>
        </authorList>
    </citation>
    <scope>NUCLEOTIDE SEQUENCE</scope>
    <source>
        <strain evidence="7">CBS 379.55</strain>
    </source>
</reference>
<evidence type="ECO:0000256" key="1">
    <source>
        <dbReference type="ARBA" id="ARBA00022603"/>
    </source>
</evidence>
<dbReference type="Gene3D" id="1.10.10.10">
    <property type="entry name" value="Winged helix-like DNA-binding domain superfamily/Winged helix DNA-binding domain"/>
    <property type="match status" value="1"/>
</dbReference>
<dbReference type="Pfam" id="PF08100">
    <property type="entry name" value="Dimerisation"/>
    <property type="match status" value="1"/>
</dbReference>
<dbReference type="PROSITE" id="PS51683">
    <property type="entry name" value="SAM_OMT_II"/>
    <property type="match status" value="1"/>
</dbReference>
<dbReference type="PIRSF" id="PIRSF005739">
    <property type="entry name" value="O-mtase"/>
    <property type="match status" value="1"/>
</dbReference>
<dbReference type="InterPro" id="IPR001077">
    <property type="entry name" value="COMT_C"/>
</dbReference>
<dbReference type="InterPro" id="IPR016461">
    <property type="entry name" value="COMT-like"/>
</dbReference>
<evidence type="ECO:0000313" key="7">
    <source>
        <dbReference type="EMBL" id="KAF2273798.1"/>
    </source>
</evidence>
<dbReference type="Gene3D" id="3.40.50.150">
    <property type="entry name" value="Vaccinia Virus protein VP39"/>
    <property type="match status" value="1"/>
</dbReference>
<dbReference type="PANTHER" id="PTHR43712">
    <property type="entry name" value="PUTATIVE (AFU_ORTHOLOGUE AFUA_4G14580)-RELATED"/>
    <property type="match status" value="1"/>
</dbReference>
<gene>
    <name evidence="7" type="ORF">EI97DRAFT_382753</name>
</gene>
<feature type="domain" description="O-methyltransferase dimerisation" evidence="6">
    <location>
        <begin position="62"/>
        <end position="129"/>
    </location>
</feature>
<feature type="active site" description="Proton acceptor" evidence="4">
    <location>
        <position position="303"/>
    </location>
</feature>
<dbReference type="EMBL" id="ML986507">
    <property type="protein sequence ID" value="KAF2273798.1"/>
    <property type="molecule type" value="Genomic_DNA"/>
</dbReference>
<dbReference type="GeneID" id="54549046"/>
<dbReference type="Pfam" id="PF00891">
    <property type="entry name" value="Methyltransf_2"/>
    <property type="match status" value="1"/>
</dbReference>
<sequence length="398" mass="43845">MASSNQAIVAKLESILADAKLLGEEDVAARLSLMRKVHDVQQDLELPINLFFKQWSDLTVFTCVDIVVKLGVFEVMKGKDHVTAKEIGEAVGVDPDVIARVMRVLVAARLIASTREDTYSHTSKSLIYVRGAGTAVDSFLLLTLLSKSYITIPEYLKTRPSEDLLDIRKTPYACAYGMEGKTFYETLSAIPEHLEIFNRSMSEPGPEYGIFPFSSLKKEVVANPEIPFVVDIGGGNGQALHYIRKATNNVFGTTSKLILQDRPSVLEQLTPEHKTGIEPMSYDFHTPQPVKGAHVYYLCQILHNYPDHLCRNILKQIAGAMAPHSRLLIVDAVLPAETEIGGGVGMGYLIDIVGLAMGGKERTEKEIAALLDAEGLELVKVWHSKTSWQAAVEARPKV</sequence>
<dbReference type="OrthoDB" id="1535081at2759"/>
<dbReference type="RefSeq" id="XP_033651337.1">
    <property type="nucleotide sequence ID" value="XM_033795871.1"/>
</dbReference>
<keyword evidence="3" id="KW-0949">S-adenosyl-L-methionine</keyword>
<dbReference type="AlphaFoldDB" id="A0A6A6JCS1"/>
<feature type="domain" description="O-methyltransferase C-terminal" evidence="5">
    <location>
        <begin position="170"/>
        <end position="375"/>
    </location>
</feature>
<evidence type="ECO:0000256" key="4">
    <source>
        <dbReference type="PIRSR" id="PIRSR005739-1"/>
    </source>
</evidence>
<dbReference type="Proteomes" id="UP000800097">
    <property type="component" value="Unassembled WGS sequence"/>
</dbReference>
<evidence type="ECO:0000259" key="6">
    <source>
        <dbReference type="Pfam" id="PF08100"/>
    </source>
</evidence>
<dbReference type="GO" id="GO:0046983">
    <property type="term" value="F:protein dimerization activity"/>
    <property type="evidence" value="ECO:0007669"/>
    <property type="project" value="InterPro"/>
</dbReference>
<evidence type="ECO:0000313" key="8">
    <source>
        <dbReference type="Proteomes" id="UP000800097"/>
    </source>
</evidence>
<name>A0A6A6JCS1_WESOR</name>
<dbReference type="InterPro" id="IPR036388">
    <property type="entry name" value="WH-like_DNA-bd_sf"/>
</dbReference>
<keyword evidence="1 7" id="KW-0489">Methyltransferase</keyword>
<protein>
    <submittedName>
        <fullName evidence="7">O-methyltransferase</fullName>
    </submittedName>
</protein>
<keyword evidence="2 7" id="KW-0808">Transferase</keyword>
<dbReference type="SUPFAM" id="SSF46785">
    <property type="entry name" value="Winged helix' DNA-binding domain"/>
    <property type="match status" value="1"/>
</dbReference>
<accession>A0A6A6JCS1</accession>
<dbReference type="InterPro" id="IPR029063">
    <property type="entry name" value="SAM-dependent_MTases_sf"/>
</dbReference>
<evidence type="ECO:0000259" key="5">
    <source>
        <dbReference type="Pfam" id="PF00891"/>
    </source>
</evidence>
<evidence type="ECO:0000256" key="2">
    <source>
        <dbReference type="ARBA" id="ARBA00022679"/>
    </source>
</evidence>
<dbReference type="SUPFAM" id="SSF53335">
    <property type="entry name" value="S-adenosyl-L-methionine-dependent methyltransferases"/>
    <property type="match status" value="1"/>
</dbReference>
<dbReference type="PANTHER" id="PTHR43712:SF18">
    <property type="entry name" value="PUTATIVE (AFU_ORTHOLOGUE AFUA_4G14240)-RELATED"/>
    <property type="match status" value="1"/>
</dbReference>
<dbReference type="GO" id="GO:0032259">
    <property type="term" value="P:methylation"/>
    <property type="evidence" value="ECO:0007669"/>
    <property type="project" value="UniProtKB-KW"/>
</dbReference>
<dbReference type="InterPro" id="IPR012967">
    <property type="entry name" value="COMT_dimerisation"/>
</dbReference>
<proteinExistence type="predicted"/>